<dbReference type="SMART" id="SM00086">
    <property type="entry name" value="PAC"/>
    <property type="match status" value="6"/>
</dbReference>
<dbReference type="Gene3D" id="1.10.287.130">
    <property type="match status" value="1"/>
</dbReference>
<keyword evidence="16" id="KW-1185">Reference proteome</keyword>
<feature type="domain" description="PAC" evidence="14">
    <location>
        <begin position="494"/>
        <end position="544"/>
    </location>
</feature>
<feature type="domain" description="Histidine kinase" evidence="11">
    <location>
        <begin position="1245"/>
        <end position="1467"/>
    </location>
</feature>
<dbReference type="Pfam" id="PF00512">
    <property type="entry name" value="HisKA"/>
    <property type="match status" value="1"/>
</dbReference>
<dbReference type="InterPro" id="IPR004358">
    <property type="entry name" value="Sig_transdc_His_kin-like_C"/>
</dbReference>
<dbReference type="CDD" id="cd17546">
    <property type="entry name" value="REC_hyHK_CKI1_RcsC-like"/>
    <property type="match status" value="1"/>
</dbReference>
<feature type="domain" description="PAS" evidence="13">
    <location>
        <begin position="1083"/>
        <end position="1131"/>
    </location>
</feature>
<feature type="domain" description="Response regulatory" evidence="12">
    <location>
        <begin position="1493"/>
        <end position="1612"/>
    </location>
</feature>
<dbReference type="SMART" id="SM00387">
    <property type="entry name" value="HATPase_c"/>
    <property type="match status" value="1"/>
</dbReference>
<feature type="domain" description="PAC" evidence="14">
    <location>
        <begin position="621"/>
        <end position="673"/>
    </location>
</feature>
<dbReference type="NCBIfam" id="TIGR00229">
    <property type="entry name" value="sensory_box"/>
    <property type="match status" value="6"/>
</dbReference>
<feature type="domain" description="PAS" evidence="13">
    <location>
        <begin position="950"/>
        <end position="1024"/>
    </location>
</feature>
<keyword evidence="4 9" id="KW-0597">Phosphoprotein</keyword>
<dbReference type="InterPro" id="IPR000014">
    <property type="entry name" value="PAS"/>
</dbReference>
<dbReference type="Gene3D" id="3.30.565.10">
    <property type="entry name" value="Histidine kinase-like ATPase, C-terminal domain"/>
    <property type="match status" value="1"/>
</dbReference>
<feature type="coiled-coil region" evidence="10">
    <location>
        <begin position="1200"/>
        <end position="1231"/>
    </location>
</feature>
<feature type="domain" description="PAS" evidence="13">
    <location>
        <begin position="688"/>
        <end position="759"/>
    </location>
</feature>
<feature type="domain" description="PAC" evidence="14">
    <location>
        <begin position="1157"/>
        <end position="1209"/>
    </location>
</feature>
<evidence type="ECO:0000256" key="6">
    <source>
        <dbReference type="ARBA" id="ARBA00022777"/>
    </source>
</evidence>
<dbReference type="SUPFAM" id="SSF52172">
    <property type="entry name" value="CheY-like"/>
    <property type="match status" value="1"/>
</dbReference>
<feature type="coiled-coil region" evidence="10">
    <location>
        <begin position="664"/>
        <end position="695"/>
    </location>
</feature>
<dbReference type="PANTHER" id="PTHR43304:SF1">
    <property type="entry name" value="PAC DOMAIN-CONTAINING PROTEIN"/>
    <property type="match status" value="1"/>
</dbReference>
<dbReference type="SMART" id="SM00388">
    <property type="entry name" value="HisKA"/>
    <property type="match status" value="1"/>
</dbReference>
<dbReference type="InterPro" id="IPR013767">
    <property type="entry name" value="PAS_fold"/>
</dbReference>
<dbReference type="InterPro" id="IPR000700">
    <property type="entry name" value="PAS-assoc_C"/>
</dbReference>
<feature type="modified residue" description="4-aspartylphosphate" evidence="9">
    <location>
        <position position="1542"/>
    </location>
</feature>
<dbReference type="InterPro" id="IPR001610">
    <property type="entry name" value="PAC"/>
</dbReference>
<dbReference type="InterPro" id="IPR052162">
    <property type="entry name" value="Sensor_kinase/Photoreceptor"/>
</dbReference>
<keyword evidence="7" id="KW-0902">Two-component regulatory system</keyword>
<dbReference type="Gene3D" id="3.40.50.2300">
    <property type="match status" value="1"/>
</dbReference>
<dbReference type="InterPro" id="IPR001789">
    <property type="entry name" value="Sig_transdc_resp-reg_receiver"/>
</dbReference>
<evidence type="ECO:0000259" key="12">
    <source>
        <dbReference type="PROSITE" id="PS50110"/>
    </source>
</evidence>
<dbReference type="FunFam" id="3.30.565.10:FF:000010">
    <property type="entry name" value="Sensor histidine kinase RcsC"/>
    <property type="match status" value="1"/>
</dbReference>
<feature type="domain" description="PAC" evidence="14">
    <location>
        <begin position="897"/>
        <end position="949"/>
    </location>
</feature>
<evidence type="ECO:0000313" key="16">
    <source>
        <dbReference type="Proteomes" id="UP000185557"/>
    </source>
</evidence>
<sequence>MSLLTLFCCADVPAPVPALLAAEFPDCRVAVADDLDPLSADAVAVAIAPPSWLASGEQRSFCDRFPHALVVVLDPALPLATRPSPDGPELIYRRLPYPGTDAELVFTVAAALTHYRQGQQIKVSNVALDDAHRQLDVLQRRMSALMVQLDWGMASASDRAQTERALHRSRSNLAEAQRIAQLGSWEFDLASQTITWSAELFRIYGLDPAQPAPDYGQWRQMIPPADWLPLEAAIEQAIALGTPYEVEHRMVRPDGSVRYLLGRGEAVYNDQGQVVELRGTGQDRTEARLAELVLRQSEAKSQAILSAVPDLMVVVNAQGQYLDFAINGFTGDLLPLVIKDPVGANVTNLLPAAVAHQWQTAIARTLATGIPQFFEQQLSFGDRIQYEVVRMVPYQADQVLVLVRDISDRKVIEIEMRRNRDLREAIFNESTDALFIVDLKTDLILDCNQRAVALFEADSGDRLCQRRGNHLQSQPFSETEIESARQEMAERGFWSTEVEYLTLKGQRFWGNLAAKPISVADAPMLLVRVTDITERKRTELALEQAEERYRRATQAARAGVWELHLATYTGYLDPTIKALVGYRPEAIDDNLDQWLGLIHAEDRNPLEAAIQAYLRGETAEFVVEYRMLHRDGSVIWVLSRGQLRRNAQGQPETFFGTTTDITPLKQVELALKQLNEELEQRVQQRTQALQTLAAVVENSTDLIGTASLDGVALYLNRAGQRLMGLEDAPIAGRSIKGLLSAATLPQFEQEALPTLMAEGVWQGESTFCHAQTGAAIAVEQVMFLVKDPDTRTPLSMATICRDIRDRKRSEAEHRLAELAVQASEKRFRATFEQAAVGMVQVDLEGRFVEVNQTFCDLVGYSPAELGSKSYVDITHPADLQEDFAHVKRLLAGDATSFTMEKRYLCRDRTVVWVNLAVALVRDGAGQPQYFIGVINDLTQRKRAELALRESQQFNQRITESTPYIIYIYDLEAHTNLYANRELTHILGYPLDYIQTLGKDLLATLVHPSDFGKFEGLFDRVRAAAADEVVEMEYRMRHADGSWRWLYDRVAVFKRNDQGRAVQSIGIGQDITDRKQAELALQESRNMLKLVLDTIPQRVFWKDRESRFLGCNPAFADDYHLTSEQVIGKTDLDLPWALYADGYRADDAAVMATQTPKLGYEELTQNADGDLVWLRTSKIPLTNTQGQVIGVLGCYEDITARKQVEASLLRLNQELEQRVQERTRALEQAVAISEAANQAKSTFLATMSHELRTPLNAILGFAQLMARDATLSDDHGQALSIINRSGEHLLMLINDILEMAKIEAGQVSLNAVRFDLHALLKSLGDMLYLRAQDKGLELVLDCHPTLPRHLVTDEPKLRQVLINLLGNAIKFTPAGQVTLRVTPAPLTPASPSDALLAVTFAVVDTGIGITAADRDCLFEPFVQVGQGAGTGLGLSISRQFVQMLGGDIVVESQLGQGSTFAFTLTMRVADGVDGETPSPTSPVTGLATGQPSYRILVVDDDGTHRHLLGELLRAVGFEVREADNGQAALDLWQQWRPQLIWLDMRMPTLSGPETARALRSQEQGTGTAPTKIIALTANAFEDDRARALAAGCDDFVRKPFQFDQVLTKLTEHLGVEYSYGPAFAPPGNAVGLSAAAAIAQLRALPLPLLTQLQQATVQLDGDRLTQLLTQIPPDQTALIDWLSWQIDEFAFDILYARLEEARRQ</sequence>
<dbReference type="PROSITE" id="PS50109">
    <property type="entry name" value="HIS_KIN"/>
    <property type="match status" value="1"/>
</dbReference>
<dbReference type="PRINTS" id="PR00344">
    <property type="entry name" value="BCTRLSENSOR"/>
</dbReference>
<dbReference type="SMART" id="SM00091">
    <property type="entry name" value="PAS"/>
    <property type="match status" value="8"/>
</dbReference>
<comment type="caution">
    <text evidence="15">The sequence shown here is derived from an EMBL/GenBank/DDBJ whole genome shotgun (WGS) entry which is preliminary data.</text>
</comment>
<dbReference type="CDD" id="cd00130">
    <property type="entry name" value="PAS"/>
    <property type="match status" value="5"/>
</dbReference>
<keyword evidence="10" id="KW-0175">Coiled coil</keyword>
<dbReference type="Pfam" id="PF00072">
    <property type="entry name" value="Response_reg"/>
    <property type="match status" value="1"/>
</dbReference>
<keyword evidence="5" id="KW-0808">Transferase</keyword>
<dbReference type="OrthoDB" id="446897at2"/>
<dbReference type="SUPFAM" id="SSF55785">
    <property type="entry name" value="PYP-like sensor domain (PAS domain)"/>
    <property type="match status" value="8"/>
</dbReference>
<organism evidence="15 16">
    <name type="scientific">Phormidium tenue NIES-30</name>
    <dbReference type="NCBI Taxonomy" id="549789"/>
    <lineage>
        <taxon>Bacteria</taxon>
        <taxon>Bacillati</taxon>
        <taxon>Cyanobacteriota</taxon>
        <taxon>Cyanophyceae</taxon>
        <taxon>Oscillatoriophycideae</taxon>
        <taxon>Oscillatoriales</taxon>
        <taxon>Oscillatoriaceae</taxon>
        <taxon>Phormidium</taxon>
    </lineage>
</organism>
<evidence type="ECO:0000256" key="2">
    <source>
        <dbReference type="ARBA" id="ARBA00006402"/>
    </source>
</evidence>
<dbReference type="InterPro" id="IPR005467">
    <property type="entry name" value="His_kinase_dom"/>
</dbReference>
<evidence type="ECO:0000259" key="11">
    <source>
        <dbReference type="PROSITE" id="PS50109"/>
    </source>
</evidence>
<name>A0A1U7J365_9CYAN</name>
<evidence type="ECO:0000313" key="15">
    <source>
        <dbReference type="EMBL" id="OKH46589.1"/>
    </source>
</evidence>
<reference evidence="15 16" key="1">
    <citation type="submission" date="2016-11" db="EMBL/GenBank/DDBJ databases">
        <title>Draft Genome Sequences of Nine Cyanobacterial Strains from Diverse Habitats.</title>
        <authorList>
            <person name="Zhu T."/>
            <person name="Hou S."/>
            <person name="Lu X."/>
            <person name="Hess W.R."/>
        </authorList>
    </citation>
    <scope>NUCLEOTIDE SEQUENCE [LARGE SCALE GENOMIC DNA]</scope>
    <source>
        <strain evidence="15 16">NIES-30</strain>
    </source>
</reference>
<dbReference type="EMBL" id="MRCG01000012">
    <property type="protein sequence ID" value="OKH46589.1"/>
    <property type="molecule type" value="Genomic_DNA"/>
</dbReference>
<dbReference type="Pfam" id="PF08447">
    <property type="entry name" value="PAS_3"/>
    <property type="match status" value="3"/>
</dbReference>
<evidence type="ECO:0000259" key="14">
    <source>
        <dbReference type="PROSITE" id="PS50113"/>
    </source>
</evidence>
<dbReference type="GO" id="GO:0006355">
    <property type="term" value="P:regulation of DNA-templated transcription"/>
    <property type="evidence" value="ECO:0007669"/>
    <property type="project" value="InterPro"/>
</dbReference>
<feature type="domain" description="PAC" evidence="14">
    <location>
        <begin position="1029"/>
        <end position="1082"/>
    </location>
</feature>
<dbReference type="RefSeq" id="WP_073609420.1">
    <property type="nucleotide sequence ID" value="NZ_MRCG01000012.1"/>
</dbReference>
<dbReference type="InterPro" id="IPR003661">
    <property type="entry name" value="HisK_dim/P_dom"/>
</dbReference>
<protein>
    <recommendedName>
        <fullName evidence="8">Circadian input-output histidine kinase CikA</fullName>
        <ecNumber evidence="3">2.7.13.3</ecNumber>
    </recommendedName>
</protein>
<dbReference type="CDD" id="cd00082">
    <property type="entry name" value="HisKA"/>
    <property type="match status" value="1"/>
</dbReference>
<evidence type="ECO:0000256" key="8">
    <source>
        <dbReference type="ARBA" id="ARBA00074306"/>
    </source>
</evidence>
<dbReference type="PROSITE" id="PS50110">
    <property type="entry name" value="RESPONSE_REGULATORY"/>
    <property type="match status" value="1"/>
</dbReference>
<feature type="domain" description="PAS" evidence="13">
    <location>
        <begin position="545"/>
        <end position="617"/>
    </location>
</feature>
<evidence type="ECO:0000256" key="7">
    <source>
        <dbReference type="ARBA" id="ARBA00023012"/>
    </source>
</evidence>
<evidence type="ECO:0000256" key="3">
    <source>
        <dbReference type="ARBA" id="ARBA00012438"/>
    </source>
</evidence>
<keyword evidence="6" id="KW-0418">Kinase</keyword>
<dbReference type="Pfam" id="PF08448">
    <property type="entry name" value="PAS_4"/>
    <property type="match status" value="2"/>
</dbReference>
<proteinExistence type="inferred from homology"/>
<feature type="domain" description="PAC" evidence="14">
    <location>
        <begin position="244"/>
        <end position="296"/>
    </location>
</feature>
<evidence type="ECO:0000256" key="9">
    <source>
        <dbReference type="PROSITE-ProRule" id="PRU00169"/>
    </source>
</evidence>
<dbReference type="InterPro" id="IPR011006">
    <property type="entry name" value="CheY-like_superfamily"/>
</dbReference>
<evidence type="ECO:0000256" key="10">
    <source>
        <dbReference type="SAM" id="Coils"/>
    </source>
</evidence>
<dbReference type="InterPro" id="IPR003594">
    <property type="entry name" value="HATPase_dom"/>
</dbReference>
<dbReference type="Gene3D" id="2.10.70.100">
    <property type="match status" value="2"/>
</dbReference>
<dbReference type="GO" id="GO:0000155">
    <property type="term" value="F:phosphorelay sensor kinase activity"/>
    <property type="evidence" value="ECO:0007669"/>
    <property type="project" value="InterPro"/>
</dbReference>
<evidence type="ECO:0000256" key="5">
    <source>
        <dbReference type="ARBA" id="ARBA00022679"/>
    </source>
</evidence>
<dbReference type="Proteomes" id="UP000185557">
    <property type="component" value="Unassembled WGS sequence"/>
</dbReference>
<evidence type="ECO:0000256" key="1">
    <source>
        <dbReference type="ARBA" id="ARBA00000085"/>
    </source>
</evidence>
<dbReference type="Pfam" id="PF13426">
    <property type="entry name" value="PAS_9"/>
    <property type="match status" value="1"/>
</dbReference>
<dbReference type="SUPFAM" id="SSF47384">
    <property type="entry name" value="Homodimeric domain of signal transducing histidine kinase"/>
    <property type="match status" value="1"/>
</dbReference>
<dbReference type="CDD" id="cd16922">
    <property type="entry name" value="HATPase_EvgS-ArcB-TorS-like"/>
    <property type="match status" value="1"/>
</dbReference>
<comment type="similarity">
    <text evidence="2">In the N-terminal section; belongs to the phytochrome family.</text>
</comment>
<dbReference type="InterPro" id="IPR013655">
    <property type="entry name" value="PAS_fold_3"/>
</dbReference>
<dbReference type="InterPro" id="IPR036890">
    <property type="entry name" value="HATPase_C_sf"/>
</dbReference>
<dbReference type="InterPro" id="IPR013656">
    <property type="entry name" value="PAS_4"/>
</dbReference>
<accession>A0A1U7J365</accession>
<dbReference type="PANTHER" id="PTHR43304">
    <property type="entry name" value="PHYTOCHROME-LIKE PROTEIN CPH1"/>
    <property type="match status" value="1"/>
</dbReference>
<dbReference type="PROSITE" id="PS50113">
    <property type="entry name" value="PAC"/>
    <property type="match status" value="6"/>
</dbReference>
<evidence type="ECO:0000256" key="4">
    <source>
        <dbReference type="ARBA" id="ARBA00022553"/>
    </source>
</evidence>
<evidence type="ECO:0000259" key="13">
    <source>
        <dbReference type="PROSITE" id="PS50112"/>
    </source>
</evidence>
<dbReference type="SMART" id="SM00448">
    <property type="entry name" value="REC"/>
    <property type="match status" value="1"/>
</dbReference>
<dbReference type="Pfam" id="PF02518">
    <property type="entry name" value="HATPase_c"/>
    <property type="match status" value="1"/>
</dbReference>
<dbReference type="Pfam" id="PF00989">
    <property type="entry name" value="PAS"/>
    <property type="match status" value="1"/>
</dbReference>
<dbReference type="EC" id="2.7.13.3" evidence="3"/>
<dbReference type="STRING" id="549789.NIES30_15945"/>
<dbReference type="Gene3D" id="3.30.450.20">
    <property type="entry name" value="PAS domain"/>
    <property type="match status" value="8"/>
</dbReference>
<dbReference type="SUPFAM" id="SSF55874">
    <property type="entry name" value="ATPase domain of HSP90 chaperone/DNA topoisomerase II/histidine kinase"/>
    <property type="match status" value="1"/>
</dbReference>
<gene>
    <name evidence="15" type="ORF">NIES30_15945</name>
</gene>
<feature type="coiled-coil region" evidence="10">
    <location>
        <begin position="128"/>
        <end position="179"/>
    </location>
</feature>
<dbReference type="InterPro" id="IPR035965">
    <property type="entry name" value="PAS-like_dom_sf"/>
</dbReference>
<dbReference type="InterPro" id="IPR036097">
    <property type="entry name" value="HisK_dim/P_sf"/>
</dbReference>
<dbReference type="PROSITE" id="PS50112">
    <property type="entry name" value="PAS"/>
    <property type="match status" value="5"/>
</dbReference>
<feature type="domain" description="PAS" evidence="13">
    <location>
        <begin position="823"/>
        <end position="893"/>
    </location>
</feature>
<comment type="catalytic activity">
    <reaction evidence="1">
        <text>ATP + protein L-histidine = ADP + protein N-phospho-L-histidine.</text>
        <dbReference type="EC" id="2.7.13.3"/>
    </reaction>
</comment>